<feature type="non-terminal residue" evidence="2">
    <location>
        <position position="178"/>
    </location>
</feature>
<dbReference type="EMBL" id="SFCI01000738">
    <property type="protein sequence ID" value="TFY78154.1"/>
    <property type="molecule type" value="Genomic_DNA"/>
</dbReference>
<feature type="region of interest" description="Disordered" evidence="1">
    <location>
        <begin position="95"/>
        <end position="178"/>
    </location>
</feature>
<feature type="compositionally biased region" description="Polar residues" evidence="1">
    <location>
        <begin position="102"/>
        <end position="118"/>
    </location>
</feature>
<dbReference type="AlphaFoldDB" id="A0A4Y9ZV91"/>
<dbReference type="Proteomes" id="UP000298061">
    <property type="component" value="Unassembled WGS sequence"/>
</dbReference>
<gene>
    <name evidence="2" type="ORF">EWM64_g5854</name>
</gene>
<name>A0A4Y9ZV91_9AGAM</name>
<keyword evidence="3" id="KW-1185">Reference proteome</keyword>
<accession>A0A4Y9ZV91</accession>
<evidence type="ECO:0000313" key="3">
    <source>
        <dbReference type="Proteomes" id="UP000298061"/>
    </source>
</evidence>
<sequence>MAEDASRRRFVDYDEDSEEIEVLESAKILIRDVCEEVRTAGHLSKKEKRLRVAKRLDMGCRLGELTKAELLRDNTYLRNEKKRLEARNEELEAEIASGATHIPSQLSIAGTGFQQDAGTETGPDQPENMEGIEETSERASPAPTERLPTPSSPTQDTHPESDPFASHASLTQPQTQRK</sequence>
<comment type="caution">
    <text evidence="2">The sequence shown here is derived from an EMBL/GenBank/DDBJ whole genome shotgun (WGS) entry which is preliminary data.</text>
</comment>
<proteinExistence type="predicted"/>
<organism evidence="2 3">
    <name type="scientific">Hericium alpestre</name>
    <dbReference type="NCBI Taxonomy" id="135208"/>
    <lineage>
        <taxon>Eukaryota</taxon>
        <taxon>Fungi</taxon>
        <taxon>Dikarya</taxon>
        <taxon>Basidiomycota</taxon>
        <taxon>Agaricomycotina</taxon>
        <taxon>Agaricomycetes</taxon>
        <taxon>Russulales</taxon>
        <taxon>Hericiaceae</taxon>
        <taxon>Hericium</taxon>
    </lineage>
</organism>
<evidence type="ECO:0000256" key="1">
    <source>
        <dbReference type="SAM" id="MobiDB-lite"/>
    </source>
</evidence>
<evidence type="ECO:0000313" key="2">
    <source>
        <dbReference type="EMBL" id="TFY78154.1"/>
    </source>
</evidence>
<reference evidence="2 3" key="1">
    <citation type="submission" date="2019-02" db="EMBL/GenBank/DDBJ databases">
        <title>Genome sequencing of the rare red list fungi Hericium alpestre (H. flagellum).</title>
        <authorList>
            <person name="Buettner E."/>
            <person name="Kellner H."/>
        </authorList>
    </citation>
    <scope>NUCLEOTIDE SEQUENCE [LARGE SCALE GENOMIC DNA]</scope>
    <source>
        <strain evidence="2 3">DSM 108284</strain>
    </source>
</reference>
<feature type="compositionally biased region" description="Polar residues" evidence="1">
    <location>
        <begin position="168"/>
        <end position="178"/>
    </location>
</feature>
<protein>
    <submittedName>
        <fullName evidence="2">Uncharacterized protein</fullName>
    </submittedName>
</protein>